<gene>
    <name evidence="2" type="ORF">ELS82_00770</name>
</gene>
<dbReference type="Gene3D" id="3.30.750.24">
    <property type="entry name" value="STAS domain"/>
    <property type="match status" value="1"/>
</dbReference>
<dbReference type="PANTHER" id="PTHR35849:SF2">
    <property type="entry name" value="BLR2341 PROTEIN"/>
    <property type="match status" value="1"/>
</dbReference>
<dbReference type="InterPro" id="IPR036513">
    <property type="entry name" value="STAS_dom_sf"/>
</dbReference>
<accession>A0A4Y8WKS9</accession>
<dbReference type="AlphaFoldDB" id="A0A4Y8WKS9"/>
<feature type="domain" description="STAS" evidence="1">
    <location>
        <begin position="1"/>
        <end position="89"/>
    </location>
</feature>
<dbReference type="PROSITE" id="PS50801">
    <property type="entry name" value="STAS"/>
    <property type="match status" value="1"/>
</dbReference>
<evidence type="ECO:0000313" key="2">
    <source>
        <dbReference type="EMBL" id="TFH93522.1"/>
    </source>
</evidence>
<evidence type="ECO:0000259" key="1">
    <source>
        <dbReference type="PROSITE" id="PS50801"/>
    </source>
</evidence>
<name>A0A4Y8WKS9_9VIBR</name>
<dbReference type="Proteomes" id="UP000297753">
    <property type="component" value="Unassembled WGS sequence"/>
</dbReference>
<sequence>MSMHVYVLPAELTIYEVEQTHSEMVAALHEHEDVSLDAQYVTEMDSAGFQLVIWFICHKSWVEHQTKLLNPAPAVCVYLELFGITDLIE</sequence>
<reference evidence="2 3" key="1">
    <citation type="submission" date="2019-01" db="EMBL/GenBank/DDBJ databases">
        <title>Vibrio BEI176 sp. nov, a marine bacterium isolated from China: eastern marignal seas.</title>
        <authorList>
            <person name="Li B."/>
        </authorList>
    </citation>
    <scope>NUCLEOTIDE SEQUENCE [LARGE SCALE GENOMIC DNA]</scope>
    <source>
        <strain evidence="2 3">BEI176</strain>
    </source>
</reference>
<comment type="caution">
    <text evidence="2">The sequence shown here is derived from an EMBL/GenBank/DDBJ whole genome shotgun (WGS) entry which is preliminary data.</text>
</comment>
<keyword evidence="3" id="KW-1185">Reference proteome</keyword>
<dbReference type="RefSeq" id="WP_134833773.1">
    <property type="nucleotide sequence ID" value="NZ_SATR01000001.1"/>
</dbReference>
<dbReference type="PANTHER" id="PTHR35849">
    <property type="entry name" value="BLR2341 PROTEIN"/>
    <property type="match status" value="1"/>
</dbReference>
<dbReference type="InterPro" id="IPR002645">
    <property type="entry name" value="STAS_dom"/>
</dbReference>
<dbReference type="InterPro" id="IPR058548">
    <property type="entry name" value="MlaB-like_STAS"/>
</dbReference>
<protein>
    <submittedName>
        <fullName evidence="2">STAS domain-containing protein</fullName>
    </submittedName>
</protein>
<dbReference type="SUPFAM" id="SSF52091">
    <property type="entry name" value="SpoIIaa-like"/>
    <property type="match status" value="1"/>
</dbReference>
<evidence type="ECO:0000313" key="3">
    <source>
        <dbReference type="Proteomes" id="UP000297753"/>
    </source>
</evidence>
<dbReference type="OrthoDB" id="3296574at2"/>
<dbReference type="InterPro" id="IPR052746">
    <property type="entry name" value="MlaB_ABC_Transporter"/>
</dbReference>
<organism evidence="2 3">
    <name type="scientific">Vibrio ouci</name>
    <dbReference type="NCBI Taxonomy" id="2499078"/>
    <lineage>
        <taxon>Bacteria</taxon>
        <taxon>Pseudomonadati</taxon>
        <taxon>Pseudomonadota</taxon>
        <taxon>Gammaproteobacteria</taxon>
        <taxon>Vibrionales</taxon>
        <taxon>Vibrionaceae</taxon>
        <taxon>Vibrio</taxon>
    </lineage>
</organism>
<proteinExistence type="predicted"/>
<dbReference type="Pfam" id="PF13466">
    <property type="entry name" value="STAS_2"/>
    <property type="match status" value="1"/>
</dbReference>
<dbReference type="EMBL" id="SATR01000001">
    <property type="protein sequence ID" value="TFH93522.1"/>
    <property type="molecule type" value="Genomic_DNA"/>
</dbReference>